<evidence type="ECO:0000256" key="1">
    <source>
        <dbReference type="SAM" id="MobiDB-lite"/>
    </source>
</evidence>
<sequence>MRTYPRDNDQEKAMGVAPVDGTGPENGHPTCHIQEQPQRPVANQHFEDLNFGSSEIDLSFSFSENNVPENQVTVSPIRAHKNEITIGDTLVTQTTPNVCQSSTTTHLQDRTKLSPPRPRNRLVKNNSRRHSQPTEVESKRTERPPLPPPPLSYADRSTSLVLPADHHVTFTEDAVTRPLTRPRTTSYSKEWRQIVKQNETLAGRDAEGRITWGFRADSYKGSVNPTAIEYQESLDEPTRSYAPSRTIQEPRNGTVLDLTSPEKSRNSASWLKKIFSKNKEPSHAADSS</sequence>
<evidence type="ECO:0000313" key="3">
    <source>
        <dbReference type="Proteomes" id="UP000054302"/>
    </source>
</evidence>
<name>A0A0D1ZFB8_EXOME</name>
<proteinExistence type="predicted"/>
<dbReference type="HOGENOM" id="CLU_966552_0_0_1"/>
<reference evidence="2 3" key="1">
    <citation type="submission" date="2015-01" db="EMBL/GenBank/DDBJ databases">
        <title>The Genome Sequence of Exophiala mesophila CBS40295.</title>
        <authorList>
            <consortium name="The Broad Institute Genomics Platform"/>
            <person name="Cuomo C."/>
            <person name="de Hoog S."/>
            <person name="Gorbushina A."/>
            <person name="Stielow B."/>
            <person name="Teixiera M."/>
            <person name="Abouelleil A."/>
            <person name="Chapman S.B."/>
            <person name="Priest M."/>
            <person name="Young S.K."/>
            <person name="Wortman J."/>
            <person name="Nusbaum C."/>
            <person name="Birren B."/>
        </authorList>
    </citation>
    <scope>NUCLEOTIDE SEQUENCE [LARGE SCALE GENOMIC DNA]</scope>
    <source>
        <strain evidence="2 3">CBS 40295</strain>
    </source>
</reference>
<dbReference type="VEuPathDB" id="FungiDB:PV10_03820"/>
<dbReference type="EMBL" id="KN847522">
    <property type="protein sequence ID" value="KIV92529.1"/>
    <property type="molecule type" value="Genomic_DNA"/>
</dbReference>
<feature type="compositionally biased region" description="Polar residues" evidence="1">
    <location>
        <begin position="241"/>
        <end position="251"/>
    </location>
</feature>
<feature type="compositionally biased region" description="Basic residues" evidence="1">
    <location>
        <begin position="118"/>
        <end position="131"/>
    </location>
</feature>
<feature type="compositionally biased region" description="Basic and acidic residues" evidence="1">
    <location>
        <begin position="1"/>
        <end position="12"/>
    </location>
</feature>
<feature type="region of interest" description="Disordered" evidence="1">
    <location>
        <begin position="1"/>
        <end position="33"/>
    </location>
</feature>
<accession>A0A0D1ZFB8</accession>
<dbReference type="AlphaFoldDB" id="A0A0D1ZFB8"/>
<feature type="region of interest" description="Disordered" evidence="1">
    <location>
        <begin position="97"/>
        <end position="155"/>
    </location>
</feature>
<feature type="compositionally biased region" description="Polar residues" evidence="1">
    <location>
        <begin position="97"/>
        <end position="106"/>
    </location>
</feature>
<keyword evidence="3" id="KW-1185">Reference proteome</keyword>
<feature type="region of interest" description="Disordered" evidence="1">
    <location>
        <begin position="232"/>
        <end position="267"/>
    </location>
</feature>
<protein>
    <submittedName>
        <fullName evidence="2">Uncharacterized protein</fullName>
    </submittedName>
</protein>
<gene>
    <name evidence="2" type="ORF">PV10_03820</name>
</gene>
<dbReference type="RefSeq" id="XP_016224103.1">
    <property type="nucleotide sequence ID" value="XM_016368315.1"/>
</dbReference>
<organism evidence="2 3">
    <name type="scientific">Exophiala mesophila</name>
    <name type="common">Black yeast-like fungus</name>
    <dbReference type="NCBI Taxonomy" id="212818"/>
    <lineage>
        <taxon>Eukaryota</taxon>
        <taxon>Fungi</taxon>
        <taxon>Dikarya</taxon>
        <taxon>Ascomycota</taxon>
        <taxon>Pezizomycotina</taxon>
        <taxon>Eurotiomycetes</taxon>
        <taxon>Chaetothyriomycetidae</taxon>
        <taxon>Chaetothyriales</taxon>
        <taxon>Herpotrichiellaceae</taxon>
        <taxon>Exophiala</taxon>
    </lineage>
</organism>
<dbReference type="GeneID" id="27321665"/>
<dbReference type="Proteomes" id="UP000054302">
    <property type="component" value="Unassembled WGS sequence"/>
</dbReference>
<evidence type="ECO:0000313" key="2">
    <source>
        <dbReference type="EMBL" id="KIV92529.1"/>
    </source>
</evidence>